<organism evidence="3 4">
    <name type="scientific">Rotaria magnacalcarata</name>
    <dbReference type="NCBI Taxonomy" id="392030"/>
    <lineage>
        <taxon>Eukaryota</taxon>
        <taxon>Metazoa</taxon>
        <taxon>Spiralia</taxon>
        <taxon>Gnathifera</taxon>
        <taxon>Rotifera</taxon>
        <taxon>Eurotatoria</taxon>
        <taxon>Bdelloidea</taxon>
        <taxon>Philodinida</taxon>
        <taxon>Philodinidae</taxon>
        <taxon>Rotaria</taxon>
    </lineage>
</organism>
<proteinExistence type="predicted"/>
<comment type="caution">
    <text evidence="3">The sequence shown here is derived from an EMBL/GenBank/DDBJ whole genome shotgun (WGS) entry which is preliminary data.</text>
</comment>
<evidence type="ECO:0000313" key="4">
    <source>
        <dbReference type="Proteomes" id="UP000681720"/>
    </source>
</evidence>
<dbReference type="EMBL" id="CAJOBJ010140573">
    <property type="protein sequence ID" value="CAF4760948.1"/>
    <property type="molecule type" value="Genomic_DNA"/>
</dbReference>
<dbReference type="EMBL" id="CAJOBH010062674">
    <property type="protein sequence ID" value="CAF4433058.1"/>
    <property type="molecule type" value="Genomic_DNA"/>
</dbReference>
<evidence type="ECO:0000313" key="3">
    <source>
        <dbReference type="EMBL" id="CAF4910751.1"/>
    </source>
</evidence>
<dbReference type="Proteomes" id="UP000681967">
    <property type="component" value="Unassembled WGS sequence"/>
</dbReference>
<dbReference type="Proteomes" id="UP000681720">
    <property type="component" value="Unassembled WGS sequence"/>
</dbReference>
<accession>A0A8S3CD17</accession>
<feature type="non-terminal residue" evidence="3">
    <location>
        <position position="58"/>
    </location>
</feature>
<name>A0A8S3CD17_9BILA</name>
<evidence type="ECO:0000313" key="1">
    <source>
        <dbReference type="EMBL" id="CAF4433058.1"/>
    </source>
</evidence>
<dbReference type="EMBL" id="CAJOBJ010178914">
    <property type="protein sequence ID" value="CAF4910751.1"/>
    <property type="molecule type" value="Genomic_DNA"/>
</dbReference>
<evidence type="ECO:0000313" key="2">
    <source>
        <dbReference type="EMBL" id="CAF4760948.1"/>
    </source>
</evidence>
<sequence>ALKTRSNINVQDFLDAMSQFTATVNGASDNIAHQVKLAPSDNDSTLSTLATPNDYQTM</sequence>
<feature type="non-terminal residue" evidence="3">
    <location>
        <position position="1"/>
    </location>
</feature>
<gene>
    <name evidence="1" type="ORF">BYL167_LOCUS32969</name>
    <name evidence="2" type="ORF">GIL414_LOCUS45545</name>
    <name evidence="3" type="ORF">GIL414_LOCUS52312</name>
</gene>
<reference evidence="3" key="1">
    <citation type="submission" date="2021-02" db="EMBL/GenBank/DDBJ databases">
        <authorList>
            <person name="Nowell W R."/>
        </authorList>
    </citation>
    <scope>NUCLEOTIDE SEQUENCE</scope>
</reference>
<dbReference type="AlphaFoldDB" id="A0A8S3CD17"/>
<protein>
    <submittedName>
        <fullName evidence="3">Uncharacterized protein</fullName>
    </submittedName>
</protein>